<organism evidence="1 2">
    <name type="scientific">Tistrella mobilis</name>
    <dbReference type="NCBI Taxonomy" id="171437"/>
    <lineage>
        <taxon>Bacteria</taxon>
        <taxon>Pseudomonadati</taxon>
        <taxon>Pseudomonadota</taxon>
        <taxon>Alphaproteobacteria</taxon>
        <taxon>Geminicoccales</taxon>
        <taxon>Geminicoccaceae</taxon>
        <taxon>Tistrella</taxon>
    </lineage>
</organism>
<dbReference type="Proteomes" id="UP000257706">
    <property type="component" value="Unassembled WGS sequence"/>
</dbReference>
<reference evidence="1 2" key="1">
    <citation type="journal article" date="2018" name="Nat. Biotechnol.">
        <title>A standardized bacterial taxonomy based on genome phylogeny substantially revises the tree of life.</title>
        <authorList>
            <person name="Parks D.H."/>
            <person name="Chuvochina M."/>
            <person name="Waite D.W."/>
            <person name="Rinke C."/>
            <person name="Skarshewski A."/>
            <person name="Chaumeil P.A."/>
            <person name="Hugenholtz P."/>
        </authorList>
    </citation>
    <scope>NUCLEOTIDE SEQUENCE [LARGE SCALE GENOMIC DNA]</scope>
    <source>
        <strain evidence="1">UBA8739</strain>
    </source>
</reference>
<evidence type="ECO:0000313" key="2">
    <source>
        <dbReference type="Proteomes" id="UP000257706"/>
    </source>
</evidence>
<accession>A0A3B9IF22</accession>
<gene>
    <name evidence="1" type="ORF">DCK97_00205</name>
</gene>
<protein>
    <submittedName>
        <fullName evidence="1">Uncharacterized protein</fullName>
    </submittedName>
</protein>
<dbReference type="EMBL" id="DMAI01000003">
    <property type="protein sequence ID" value="HAE45819.1"/>
    <property type="molecule type" value="Genomic_DNA"/>
</dbReference>
<proteinExistence type="predicted"/>
<evidence type="ECO:0000313" key="1">
    <source>
        <dbReference type="EMBL" id="HAE45819.1"/>
    </source>
</evidence>
<sequence length="148" mass="16416">MKSGRRDPRQLSLEDGFWEIPRAPRLVSGSLAYGEELCGVLAQALKETPLSRSEIAARMSDLAAADISEATLNAWTARSKDRHRFPFEFAAAFEAATDSACLQSLLAAKRGSLVLMGQEARDARLGQLRRRIAELRDEERALMGGRRR</sequence>
<comment type="caution">
    <text evidence="1">The sequence shown here is derived from an EMBL/GenBank/DDBJ whole genome shotgun (WGS) entry which is preliminary data.</text>
</comment>
<dbReference type="AlphaFoldDB" id="A0A3B9IF22"/>
<name>A0A3B9IF22_9PROT</name>